<feature type="compositionally biased region" description="Basic and acidic residues" evidence="3">
    <location>
        <begin position="233"/>
        <end position="256"/>
    </location>
</feature>
<feature type="region of interest" description="Disordered" evidence="3">
    <location>
        <begin position="576"/>
        <end position="615"/>
    </location>
</feature>
<proteinExistence type="predicted"/>
<feature type="compositionally biased region" description="Polar residues" evidence="3">
    <location>
        <begin position="358"/>
        <end position="372"/>
    </location>
</feature>
<evidence type="ECO:0000313" key="5">
    <source>
        <dbReference type="Proteomes" id="UP000580250"/>
    </source>
</evidence>
<evidence type="ECO:0000256" key="2">
    <source>
        <dbReference type="ARBA" id="ARBA00022490"/>
    </source>
</evidence>
<dbReference type="PANTHER" id="PTHR12269">
    <property type="entry name" value="EUKARYOTIC TRANSLATION INITIATION FACTOR 4E TRANSPORTER"/>
    <property type="match status" value="1"/>
</dbReference>
<evidence type="ECO:0000256" key="3">
    <source>
        <dbReference type="SAM" id="MobiDB-lite"/>
    </source>
</evidence>
<dbReference type="Proteomes" id="UP000580250">
    <property type="component" value="Unassembled WGS sequence"/>
</dbReference>
<reference evidence="4 5" key="1">
    <citation type="submission" date="2020-08" db="EMBL/GenBank/DDBJ databases">
        <authorList>
            <person name="Koutsovoulos G."/>
            <person name="Danchin GJ E."/>
        </authorList>
    </citation>
    <scope>NUCLEOTIDE SEQUENCE [LARGE SCALE GENOMIC DNA]</scope>
</reference>
<protein>
    <submittedName>
        <fullName evidence="4">Uncharacterized protein</fullName>
    </submittedName>
</protein>
<dbReference type="GO" id="GO:0005634">
    <property type="term" value="C:nucleus"/>
    <property type="evidence" value="ECO:0007669"/>
    <property type="project" value="TreeGrafter"/>
</dbReference>
<feature type="compositionally biased region" description="Low complexity" evidence="3">
    <location>
        <begin position="343"/>
        <end position="356"/>
    </location>
</feature>
<accession>A0A6V7UG37</accession>
<evidence type="ECO:0000256" key="1">
    <source>
        <dbReference type="ARBA" id="ARBA00004496"/>
    </source>
</evidence>
<dbReference type="GO" id="GO:0003729">
    <property type="term" value="F:mRNA binding"/>
    <property type="evidence" value="ECO:0007669"/>
    <property type="project" value="TreeGrafter"/>
</dbReference>
<organism evidence="4 5">
    <name type="scientific">Meloidogyne enterolobii</name>
    <name type="common">Root-knot nematode worm</name>
    <name type="synonym">Meloidogyne mayaguensis</name>
    <dbReference type="NCBI Taxonomy" id="390850"/>
    <lineage>
        <taxon>Eukaryota</taxon>
        <taxon>Metazoa</taxon>
        <taxon>Ecdysozoa</taxon>
        <taxon>Nematoda</taxon>
        <taxon>Chromadorea</taxon>
        <taxon>Rhabditida</taxon>
        <taxon>Tylenchina</taxon>
        <taxon>Tylenchomorpha</taxon>
        <taxon>Tylenchoidea</taxon>
        <taxon>Meloidogynidae</taxon>
        <taxon>Meloidogyninae</taxon>
        <taxon>Meloidogyne</taxon>
    </lineage>
</organism>
<dbReference type="EMBL" id="CAJEWN010000065">
    <property type="protein sequence ID" value="CAD2157330.1"/>
    <property type="molecule type" value="Genomic_DNA"/>
</dbReference>
<dbReference type="GO" id="GO:0017148">
    <property type="term" value="P:negative regulation of translation"/>
    <property type="evidence" value="ECO:0007669"/>
    <property type="project" value="TreeGrafter"/>
</dbReference>
<feature type="region of interest" description="Disordered" evidence="3">
    <location>
        <begin position="201"/>
        <end position="273"/>
    </location>
</feature>
<evidence type="ECO:0000313" key="4">
    <source>
        <dbReference type="EMBL" id="CAD2157330.1"/>
    </source>
</evidence>
<dbReference type="PANTHER" id="PTHR12269:SF1">
    <property type="entry name" value="EUKARYOTIC TRANSLATION INITIATION FACTOR 4E TRANSPORTER"/>
    <property type="match status" value="1"/>
</dbReference>
<dbReference type="Pfam" id="PF10477">
    <property type="entry name" value="EIF4E-T"/>
    <property type="match status" value="1"/>
</dbReference>
<keyword evidence="2" id="KW-0963">Cytoplasm</keyword>
<feature type="region of interest" description="Disordered" evidence="3">
    <location>
        <begin position="85"/>
        <end position="104"/>
    </location>
</feature>
<comment type="caution">
    <text evidence="4">The sequence shown here is derived from an EMBL/GenBank/DDBJ whole genome shotgun (WGS) entry which is preliminary data.</text>
</comment>
<sequence length="929" mass="101170">MTENNENFDDKKEAETDTSTALFDSSSSEQQQPQMTYSREEMLALRDARLSRLRPPELSRDFDSDKGLFSPDKWVQYKWQCEGVEPRGRRRNNNNNNSVPVTGSNALPLASMSVGTNPKTLSSILESTIAATKNDDFLDNHHTLLSPQRRDFLLDVKRHLLQSRQTNLIINNHLLAVPVGKLKIMELTLNLLLFQKNALEANSRSSRSSQNNTVSSGKEVGHSTSWNTSGHSKQGDKVVKGRRFGDREFSERERTRSSNTESEQVPEWMNAGPTSVFDVIELKGFDDDEEQQEQPATEKRRKDSNNGNNHLKASSETYTGPTTQKSSSSSSRQKRHSSGDCAPNNKNNSRPSSRNKTPQRTDSSFSKQSSHSPVRVIQAADLELSILREHQEKLEKEKKSSSTTTKIEDLSTTFDLFAALGIQPPTKEKGGKDKATLCENKLPNSDAEFAACILGLPIDQITKIMPNVIPSINNNESIQQQKQQQHQQQIGGDHQPTTSRLLRWQQKATTTTNLNTAAISENNLNKIGSGGDEELKSLIRKDLMMMNNNNEESTTSKMNKHLLSLRAAQFVPQQPFVFNPRNSSSSPAPSFQQPHQQPSPILSHQQQQRPASADYSSRLFASSFPYPIIDQHCSPPPPQLTQLFNSSGAAAFGGGGGSLTSNNSSAILQKMFAEAKRNELIQSQSAGRAMMIGGPSQHHPLNNNFAPQLPPFAPTMPFNAPPSHHQQQPFYPPFGVSGGGGGLGGGPGLNNPNIPPYHPNRQQSPYHLMNFPPPLVNTQQQQQQKTVTTTHHQNLLNSPAFMPTSVMRQMSKMPGGGSSVNSGGDSASGGVGVAVTVGAGGGTSSNIFATSGGSGGGGGLTSNNSSAILQKMFAEAKRNELIQSQSSSGRAILGRDPYLDVGILTTTTSTGQEAQGSINITTTTTTNPS</sequence>
<feature type="compositionally biased region" description="Polar residues" evidence="3">
    <location>
        <begin position="222"/>
        <end position="232"/>
    </location>
</feature>
<dbReference type="OrthoDB" id="8916892at2759"/>
<dbReference type="GO" id="GO:0036464">
    <property type="term" value="C:cytoplasmic ribonucleoprotein granule"/>
    <property type="evidence" value="ECO:0007669"/>
    <property type="project" value="UniProtKB-ARBA"/>
</dbReference>
<feature type="compositionally biased region" description="Low complexity" evidence="3">
    <location>
        <begin position="202"/>
        <end position="216"/>
    </location>
</feature>
<dbReference type="InterPro" id="IPR018862">
    <property type="entry name" value="eIF4E-T"/>
</dbReference>
<name>A0A6V7UG37_MELEN</name>
<feature type="compositionally biased region" description="Polar residues" evidence="3">
    <location>
        <begin position="17"/>
        <end position="37"/>
    </location>
</feature>
<feature type="compositionally biased region" description="Low complexity" evidence="3">
    <location>
        <begin position="580"/>
        <end position="600"/>
    </location>
</feature>
<gene>
    <name evidence="4" type="ORF">MENT_LOCUS12589</name>
</gene>
<feature type="region of interest" description="Disordered" evidence="3">
    <location>
        <begin position="1"/>
        <end position="42"/>
    </location>
</feature>
<comment type="subcellular location">
    <subcellularLocation>
        <location evidence="1">Cytoplasm</location>
    </subcellularLocation>
</comment>
<dbReference type="AlphaFoldDB" id="A0A6V7UG37"/>
<feature type="region of interest" description="Disordered" evidence="3">
    <location>
        <begin position="287"/>
        <end position="375"/>
    </location>
</feature>
<feature type="compositionally biased region" description="Polar residues" evidence="3">
    <location>
        <begin position="305"/>
        <end position="323"/>
    </location>
</feature>